<sequence length="283" mass="32684">MSDIYWYIFRLKKVRIFKKPCNKGQILRLLTLPISLLLVMMVATDAGFASNADVRIPFQVGEKLSYVLKWSIIPVGESELQILDGSEELGQPAFLFRVTARSYPFIDLIYKVRDRIESYADRSMTHSLLYRKKQREGSYKKDSLVKFDWNRKKAHYYRKGKYKKTIDLLPGTFDPLGVFYAFRLFALKAKLEVELPVTDGKKLVIGKARIIKRERVKVVAGKFDTFLIEPDLKHIGGIFRKSKDARLQVWVTADDRRLVVKAKSKVIVGHFTAELVSMEGVLQ</sequence>
<name>A0A0F9ELX1_9ZZZZ</name>
<accession>A0A0F9ELX1</accession>
<comment type="caution">
    <text evidence="1">The sequence shown here is derived from an EMBL/GenBank/DDBJ whole genome shotgun (WGS) entry which is preliminary data.</text>
</comment>
<evidence type="ECO:0008006" key="2">
    <source>
        <dbReference type="Google" id="ProtNLM"/>
    </source>
</evidence>
<dbReference type="AlphaFoldDB" id="A0A0F9ELX1"/>
<dbReference type="InterPro" id="IPR021457">
    <property type="entry name" value="DUF3108"/>
</dbReference>
<gene>
    <name evidence="1" type="ORF">LCGC14_2057920</name>
</gene>
<protein>
    <recommendedName>
        <fullName evidence="2">DUF3108 domain-containing protein</fullName>
    </recommendedName>
</protein>
<reference evidence="1" key="1">
    <citation type="journal article" date="2015" name="Nature">
        <title>Complex archaea that bridge the gap between prokaryotes and eukaryotes.</title>
        <authorList>
            <person name="Spang A."/>
            <person name="Saw J.H."/>
            <person name="Jorgensen S.L."/>
            <person name="Zaremba-Niedzwiedzka K."/>
            <person name="Martijn J."/>
            <person name="Lind A.E."/>
            <person name="van Eijk R."/>
            <person name="Schleper C."/>
            <person name="Guy L."/>
            <person name="Ettema T.J."/>
        </authorList>
    </citation>
    <scope>NUCLEOTIDE SEQUENCE</scope>
</reference>
<organism evidence="1">
    <name type="scientific">marine sediment metagenome</name>
    <dbReference type="NCBI Taxonomy" id="412755"/>
    <lineage>
        <taxon>unclassified sequences</taxon>
        <taxon>metagenomes</taxon>
        <taxon>ecological metagenomes</taxon>
    </lineage>
</organism>
<dbReference type="Pfam" id="PF11306">
    <property type="entry name" value="DUF3108"/>
    <property type="match status" value="1"/>
</dbReference>
<proteinExistence type="predicted"/>
<evidence type="ECO:0000313" key="1">
    <source>
        <dbReference type="EMBL" id="KKL75133.1"/>
    </source>
</evidence>
<dbReference type="EMBL" id="LAZR01024437">
    <property type="protein sequence ID" value="KKL75133.1"/>
    <property type="molecule type" value="Genomic_DNA"/>
</dbReference>